<gene>
    <name evidence="1" type="ORF">O181_114144</name>
</gene>
<dbReference type="AlphaFoldDB" id="A0A9Q3PUC8"/>
<accession>A0A9Q3PUC8</accession>
<reference evidence="1" key="1">
    <citation type="submission" date="2021-03" db="EMBL/GenBank/DDBJ databases">
        <title>Draft genome sequence of rust myrtle Austropuccinia psidii MF-1, a brazilian biotype.</title>
        <authorList>
            <person name="Quecine M.C."/>
            <person name="Pachon D.M.R."/>
            <person name="Bonatelli M.L."/>
            <person name="Correr F.H."/>
            <person name="Franceschini L.M."/>
            <person name="Leite T.F."/>
            <person name="Margarido G.R.A."/>
            <person name="Almeida C.A."/>
            <person name="Ferrarezi J.A."/>
            <person name="Labate C.A."/>
        </authorList>
    </citation>
    <scope>NUCLEOTIDE SEQUENCE</scope>
    <source>
        <strain evidence="1">MF-1</strain>
    </source>
</reference>
<comment type="caution">
    <text evidence="1">The sequence shown here is derived from an EMBL/GenBank/DDBJ whole genome shotgun (WGS) entry which is preliminary data.</text>
</comment>
<protein>
    <submittedName>
        <fullName evidence="1">Uncharacterized protein</fullName>
    </submittedName>
</protein>
<dbReference type="Proteomes" id="UP000765509">
    <property type="component" value="Unassembled WGS sequence"/>
</dbReference>
<name>A0A9Q3PUC8_9BASI</name>
<proteinExistence type="predicted"/>
<dbReference type="EMBL" id="AVOT02094191">
    <property type="protein sequence ID" value="MBW0574429.1"/>
    <property type="molecule type" value="Genomic_DNA"/>
</dbReference>
<sequence>MVEQYDELEAGVSSLQLGNTLIFSHHHSCSAGWGRFLEFRGSNHRKMLTCIVDKAQCLNVSSKNNAASNEVFSFSFSQVYLQAVLEEAVKGQIPLLSKDEQARLD</sequence>
<keyword evidence="2" id="KW-1185">Reference proteome</keyword>
<evidence type="ECO:0000313" key="1">
    <source>
        <dbReference type="EMBL" id="MBW0574429.1"/>
    </source>
</evidence>
<organism evidence="1 2">
    <name type="scientific">Austropuccinia psidii MF-1</name>
    <dbReference type="NCBI Taxonomy" id="1389203"/>
    <lineage>
        <taxon>Eukaryota</taxon>
        <taxon>Fungi</taxon>
        <taxon>Dikarya</taxon>
        <taxon>Basidiomycota</taxon>
        <taxon>Pucciniomycotina</taxon>
        <taxon>Pucciniomycetes</taxon>
        <taxon>Pucciniales</taxon>
        <taxon>Sphaerophragmiaceae</taxon>
        <taxon>Austropuccinia</taxon>
    </lineage>
</organism>
<evidence type="ECO:0000313" key="2">
    <source>
        <dbReference type="Proteomes" id="UP000765509"/>
    </source>
</evidence>